<name>A0ABW4K4P0_9HYPH</name>
<dbReference type="Pfam" id="PF00005">
    <property type="entry name" value="ABC_tran"/>
    <property type="match status" value="1"/>
</dbReference>
<evidence type="ECO:0000256" key="1">
    <source>
        <dbReference type="ARBA" id="ARBA00005417"/>
    </source>
</evidence>
<comment type="caution">
    <text evidence="7">The sequence shown here is derived from an EMBL/GenBank/DDBJ whole genome shotgun (WGS) entry which is preliminary data.</text>
</comment>
<dbReference type="PANTHER" id="PTHR43820">
    <property type="entry name" value="HIGH-AFFINITY BRANCHED-CHAIN AMINO ACID TRANSPORT ATP-BINDING PROTEIN LIVF"/>
    <property type="match status" value="1"/>
</dbReference>
<dbReference type="PROSITE" id="PS50893">
    <property type="entry name" value="ABC_TRANSPORTER_2"/>
    <property type="match status" value="1"/>
</dbReference>
<evidence type="ECO:0000256" key="4">
    <source>
        <dbReference type="ARBA" id="ARBA00022840"/>
    </source>
</evidence>
<dbReference type="GO" id="GO:0005524">
    <property type="term" value="F:ATP binding"/>
    <property type="evidence" value="ECO:0007669"/>
    <property type="project" value="UniProtKB-KW"/>
</dbReference>
<dbReference type="EMBL" id="JBHUER010000005">
    <property type="protein sequence ID" value="MFD1703097.1"/>
    <property type="molecule type" value="Genomic_DNA"/>
</dbReference>
<dbReference type="InterPro" id="IPR027417">
    <property type="entry name" value="P-loop_NTPase"/>
</dbReference>
<protein>
    <submittedName>
        <fullName evidence="7">ABC transporter ATP-binding protein</fullName>
    </submittedName>
</protein>
<dbReference type="Gene3D" id="3.40.50.300">
    <property type="entry name" value="P-loop containing nucleotide triphosphate hydrolases"/>
    <property type="match status" value="1"/>
</dbReference>
<dbReference type="CDD" id="cd03224">
    <property type="entry name" value="ABC_TM1139_LivF_branched"/>
    <property type="match status" value="1"/>
</dbReference>
<evidence type="ECO:0000256" key="5">
    <source>
        <dbReference type="ARBA" id="ARBA00022970"/>
    </source>
</evidence>
<feature type="domain" description="ABC transporter" evidence="6">
    <location>
        <begin position="2"/>
        <end position="230"/>
    </location>
</feature>
<keyword evidence="8" id="KW-1185">Reference proteome</keyword>
<organism evidence="7 8">
    <name type="scientific">Methylopila henanensis</name>
    <dbReference type="NCBI Taxonomy" id="873516"/>
    <lineage>
        <taxon>Bacteria</taxon>
        <taxon>Pseudomonadati</taxon>
        <taxon>Pseudomonadota</taxon>
        <taxon>Alphaproteobacteria</taxon>
        <taxon>Hyphomicrobiales</taxon>
        <taxon>Methylopilaceae</taxon>
        <taxon>Methylopila</taxon>
    </lineage>
</organism>
<dbReference type="SMART" id="SM00382">
    <property type="entry name" value="AAA"/>
    <property type="match status" value="1"/>
</dbReference>
<dbReference type="PANTHER" id="PTHR43820:SF5">
    <property type="entry name" value="HIGH-AFFINITY BRANCHED-CHAIN AMINO ACID TRANSPORT ATP-BINDING PROTEIN"/>
    <property type="match status" value="1"/>
</dbReference>
<reference evidence="8" key="1">
    <citation type="journal article" date="2019" name="Int. J. Syst. Evol. Microbiol.">
        <title>The Global Catalogue of Microorganisms (GCM) 10K type strain sequencing project: providing services to taxonomists for standard genome sequencing and annotation.</title>
        <authorList>
            <consortium name="The Broad Institute Genomics Platform"/>
            <consortium name="The Broad Institute Genome Sequencing Center for Infectious Disease"/>
            <person name="Wu L."/>
            <person name="Ma J."/>
        </authorList>
    </citation>
    <scope>NUCLEOTIDE SEQUENCE [LARGE SCALE GENOMIC DNA]</scope>
    <source>
        <strain evidence="8">KCTC 23707</strain>
    </source>
</reference>
<keyword evidence="4 7" id="KW-0067">ATP-binding</keyword>
<evidence type="ECO:0000259" key="6">
    <source>
        <dbReference type="PROSITE" id="PS50893"/>
    </source>
</evidence>
<gene>
    <name evidence="7" type="ORF">ACFSCV_08775</name>
</gene>
<evidence type="ECO:0000256" key="3">
    <source>
        <dbReference type="ARBA" id="ARBA00022741"/>
    </source>
</evidence>
<dbReference type="Proteomes" id="UP001597308">
    <property type="component" value="Unassembled WGS sequence"/>
</dbReference>
<keyword evidence="3" id="KW-0547">Nucleotide-binding</keyword>
<comment type="similarity">
    <text evidence="1">Belongs to the ABC transporter superfamily.</text>
</comment>
<proteinExistence type="inferred from homology"/>
<dbReference type="InterPro" id="IPR003439">
    <property type="entry name" value="ABC_transporter-like_ATP-bd"/>
</dbReference>
<sequence>MLKVEGLHAHYGKSHVLRGVNLHVKPGEAVGLLGRNGVGKTTTMRAIMRLMPSATGSVTFDGKPLDGVEPFKVAPLGLGIVPQGRRLFPKLTVYENLCLGLAKDPSVTELGDIFERFPRLKERLTQLAGTLSGGEQQQLAIARCLVMNPKMILFDEPTEGIMPKLVAQIRRQIKDINKSGISILLVEQNIKSAIEICDRIYIMEKGEICFEGPAEALKNDQDIVHRYLGVALR</sequence>
<dbReference type="InterPro" id="IPR052156">
    <property type="entry name" value="BCAA_Transport_ATP-bd_LivF"/>
</dbReference>
<dbReference type="SUPFAM" id="SSF52540">
    <property type="entry name" value="P-loop containing nucleoside triphosphate hydrolases"/>
    <property type="match status" value="1"/>
</dbReference>
<dbReference type="RefSeq" id="WP_378798996.1">
    <property type="nucleotide sequence ID" value="NZ_JBHUER010000005.1"/>
</dbReference>
<dbReference type="InterPro" id="IPR003593">
    <property type="entry name" value="AAA+_ATPase"/>
</dbReference>
<evidence type="ECO:0000256" key="2">
    <source>
        <dbReference type="ARBA" id="ARBA00022448"/>
    </source>
</evidence>
<keyword evidence="5" id="KW-0029">Amino-acid transport</keyword>
<evidence type="ECO:0000313" key="7">
    <source>
        <dbReference type="EMBL" id="MFD1703097.1"/>
    </source>
</evidence>
<accession>A0ABW4K4P0</accession>
<evidence type="ECO:0000313" key="8">
    <source>
        <dbReference type="Proteomes" id="UP001597308"/>
    </source>
</evidence>
<keyword evidence="2" id="KW-0813">Transport</keyword>